<dbReference type="Gene3D" id="3.40.50.620">
    <property type="entry name" value="HUPs"/>
    <property type="match status" value="1"/>
</dbReference>
<keyword evidence="3 6" id="KW-0547">Nucleotide-binding</keyword>
<dbReference type="InterPro" id="IPR012094">
    <property type="entry name" value="tRNA_Ile_lys_synt"/>
</dbReference>
<evidence type="ECO:0000256" key="6">
    <source>
        <dbReference type="HAMAP-Rule" id="MF_01161"/>
    </source>
</evidence>
<evidence type="ECO:0000313" key="7">
    <source>
        <dbReference type="EMBL" id="QJR43543.1"/>
    </source>
</evidence>
<name>A0A6M4J9C0_9MOLU</name>
<dbReference type="GO" id="GO:0032267">
    <property type="term" value="F:tRNA(Ile)-lysidine synthase activity"/>
    <property type="evidence" value="ECO:0007669"/>
    <property type="project" value="UniProtKB-EC"/>
</dbReference>
<dbReference type="EMBL" id="CP053096">
    <property type="protein sequence ID" value="QJR43543.1"/>
    <property type="molecule type" value="Genomic_DNA"/>
</dbReference>
<comment type="subcellular location">
    <subcellularLocation>
        <location evidence="6">Cytoplasm</location>
    </subcellularLocation>
</comment>
<organism evidence="7 8">
    <name type="scientific">Mycoplasma miroungigenitalium</name>
    <dbReference type="NCBI Taxonomy" id="754515"/>
    <lineage>
        <taxon>Bacteria</taxon>
        <taxon>Bacillati</taxon>
        <taxon>Mycoplasmatota</taxon>
        <taxon>Mollicutes</taxon>
        <taxon>Mycoplasmataceae</taxon>
        <taxon>Mycoplasma</taxon>
    </lineage>
</organism>
<dbReference type="Pfam" id="PF01171">
    <property type="entry name" value="ATP_bind_3"/>
    <property type="match status" value="1"/>
</dbReference>
<accession>A0A6M4J9C0</accession>
<comment type="similarity">
    <text evidence="6">Belongs to the tRNA(Ile)-lysidine synthase family.</text>
</comment>
<dbReference type="AlphaFoldDB" id="A0A6M4J9C0"/>
<evidence type="ECO:0000256" key="1">
    <source>
        <dbReference type="ARBA" id="ARBA00022598"/>
    </source>
</evidence>
<dbReference type="PANTHER" id="PTHR43033">
    <property type="entry name" value="TRNA(ILE)-LYSIDINE SYNTHASE-RELATED"/>
    <property type="match status" value="1"/>
</dbReference>
<dbReference type="NCBIfam" id="TIGR02432">
    <property type="entry name" value="lysidine_TilS_N"/>
    <property type="match status" value="1"/>
</dbReference>
<dbReference type="GO" id="GO:0005524">
    <property type="term" value="F:ATP binding"/>
    <property type="evidence" value="ECO:0007669"/>
    <property type="project" value="UniProtKB-UniRule"/>
</dbReference>
<evidence type="ECO:0000256" key="2">
    <source>
        <dbReference type="ARBA" id="ARBA00022694"/>
    </source>
</evidence>
<dbReference type="InterPro" id="IPR012795">
    <property type="entry name" value="tRNA_Ile_lys_synt_N"/>
</dbReference>
<evidence type="ECO:0000256" key="5">
    <source>
        <dbReference type="ARBA" id="ARBA00048539"/>
    </source>
</evidence>
<keyword evidence="4 6" id="KW-0067">ATP-binding</keyword>
<evidence type="ECO:0000256" key="4">
    <source>
        <dbReference type="ARBA" id="ARBA00022840"/>
    </source>
</evidence>
<dbReference type="KEGG" id="mmir:HLA87_01935"/>
<keyword evidence="1 6" id="KW-0436">Ligase</keyword>
<reference evidence="7 8" key="1">
    <citation type="submission" date="2020-05" db="EMBL/GenBank/DDBJ databases">
        <title>Novel Mycoplasma species detected in Mirounga angustirostris (northern elephant seal) from the USA.</title>
        <authorList>
            <person name="Volokhov D.V."/>
        </authorList>
    </citation>
    <scope>NUCLEOTIDE SEQUENCE [LARGE SCALE GENOMIC DNA]</scope>
    <source>
        <strain evidence="7 8">Mirounga ES2806-GEN</strain>
    </source>
</reference>
<gene>
    <name evidence="6 7" type="primary">tilS</name>
    <name evidence="7" type="ORF">HLA87_01935</name>
</gene>
<dbReference type="GO" id="GO:0005737">
    <property type="term" value="C:cytoplasm"/>
    <property type="evidence" value="ECO:0007669"/>
    <property type="project" value="UniProtKB-SubCell"/>
</dbReference>
<dbReference type="InterPro" id="IPR014729">
    <property type="entry name" value="Rossmann-like_a/b/a_fold"/>
</dbReference>
<proteinExistence type="inferred from homology"/>
<feature type="binding site" evidence="6">
    <location>
        <begin position="12"/>
        <end position="17"/>
    </location>
    <ligand>
        <name>ATP</name>
        <dbReference type="ChEBI" id="CHEBI:30616"/>
    </ligand>
</feature>
<evidence type="ECO:0000313" key="8">
    <source>
        <dbReference type="Proteomes" id="UP000500686"/>
    </source>
</evidence>
<dbReference type="HAMAP" id="MF_01161">
    <property type="entry name" value="tRNA_Ile_lys_synt"/>
    <property type="match status" value="1"/>
</dbReference>
<dbReference type="EC" id="6.3.4.19" evidence="6"/>
<evidence type="ECO:0000256" key="3">
    <source>
        <dbReference type="ARBA" id="ARBA00022741"/>
    </source>
</evidence>
<dbReference type="Proteomes" id="UP000500686">
    <property type="component" value="Chromosome"/>
</dbReference>
<dbReference type="SUPFAM" id="SSF52402">
    <property type="entry name" value="Adenine nucleotide alpha hydrolases-like"/>
    <property type="match status" value="1"/>
</dbReference>
<keyword evidence="2 6" id="KW-0819">tRNA processing</keyword>
<sequence length="294" mass="35221">MKIKNKKLIAVSGGPDSMFLLRKSIDTYGSENLVVAHINYKTRPESDYETELVKNFCESNNVLFFFKIFDYTQCKGNFENWARTKRYEFFKSVYDKENCDLLIMGHHKDDFLETALMQKNSNREVLFFGIKDKNINFGMNIYRPFIKLYFKDEILFKIKDLDIPYSIDSTNSLPICERNKIRLELQKHSLAEKNELISSFYKKNSLLMKTEEKILKEFECWKDSEYSQDFFELCEYKAQIIYKFIHENFFEIKLSKNKIDSIIQWYLSKNRTSEYILKDKIKLIKKRGKLTNIS</sequence>
<dbReference type="CDD" id="cd01992">
    <property type="entry name" value="TilS_N"/>
    <property type="match status" value="1"/>
</dbReference>
<keyword evidence="6" id="KW-0963">Cytoplasm</keyword>
<dbReference type="GO" id="GO:0006400">
    <property type="term" value="P:tRNA modification"/>
    <property type="evidence" value="ECO:0007669"/>
    <property type="project" value="UniProtKB-UniRule"/>
</dbReference>
<comment type="domain">
    <text evidence="6">The N-terminal region contains the highly conserved SGGXDS motif, predicted to be a P-loop motif involved in ATP binding.</text>
</comment>
<dbReference type="RefSeq" id="WP_171111398.1">
    <property type="nucleotide sequence ID" value="NZ_CP053096.1"/>
</dbReference>
<comment type="function">
    <text evidence="6">Ligates lysine onto the cytidine present at position 34 of the AUA codon-specific tRNA(Ile) that contains the anticodon CAU, in an ATP-dependent manner. Cytidine is converted to lysidine, thus changing the amino acid specificity of the tRNA from methionine to isoleucine.</text>
</comment>
<keyword evidence="8" id="KW-1185">Reference proteome</keyword>
<protein>
    <recommendedName>
        <fullName evidence="6">tRNA(Ile)-lysidine synthase</fullName>
        <ecNumber evidence="6">6.3.4.19</ecNumber>
    </recommendedName>
    <alternativeName>
        <fullName evidence="6">tRNA(Ile)-2-lysyl-cytidine synthase</fullName>
    </alternativeName>
    <alternativeName>
        <fullName evidence="6">tRNA(Ile)-lysidine synthetase</fullName>
    </alternativeName>
</protein>
<dbReference type="PANTHER" id="PTHR43033:SF1">
    <property type="entry name" value="TRNA(ILE)-LYSIDINE SYNTHASE-RELATED"/>
    <property type="match status" value="1"/>
</dbReference>
<comment type="catalytic activity">
    <reaction evidence="5 6">
        <text>cytidine(34) in tRNA(Ile2) + L-lysine + ATP = lysidine(34) in tRNA(Ile2) + AMP + diphosphate + H(+)</text>
        <dbReference type="Rhea" id="RHEA:43744"/>
        <dbReference type="Rhea" id="RHEA-COMP:10625"/>
        <dbReference type="Rhea" id="RHEA-COMP:10670"/>
        <dbReference type="ChEBI" id="CHEBI:15378"/>
        <dbReference type="ChEBI" id="CHEBI:30616"/>
        <dbReference type="ChEBI" id="CHEBI:32551"/>
        <dbReference type="ChEBI" id="CHEBI:33019"/>
        <dbReference type="ChEBI" id="CHEBI:82748"/>
        <dbReference type="ChEBI" id="CHEBI:83665"/>
        <dbReference type="ChEBI" id="CHEBI:456215"/>
        <dbReference type="EC" id="6.3.4.19"/>
    </reaction>
</comment>
<dbReference type="InterPro" id="IPR011063">
    <property type="entry name" value="TilS/TtcA_N"/>
</dbReference>